<evidence type="ECO:0000256" key="1">
    <source>
        <dbReference type="SAM" id="MobiDB-lite"/>
    </source>
</evidence>
<dbReference type="GeneID" id="36392915"/>
<dbReference type="AlphaFoldDB" id="A0A0S2M5K9"/>
<dbReference type="Proteomes" id="UP000002149">
    <property type="component" value="Chromosome 6"/>
</dbReference>
<accession>A0A0S2M5K9</accession>
<dbReference type="KEGG" id="cne:CNF03985"/>
<dbReference type="EMBL" id="AE017346">
    <property type="protein sequence ID" value="ALO69002.1"/>
    <property type="molecule type" value="Genomic_DNA"/>
</dbReference>
<feature type="region of interest" description="Disordered" evidence="1">
    <location>
        <begin position="159"/>
        <end position="194"/>
    </location>
</feature>
<gene>
    <name evidence="2" type="ordered locus">CNF03985</name>
</gene>
<evidence type="ECO:0000313" key="2">
    <source>
        <dbReference type="EMBL" id="ALO69002.1"/>
    </source>
</evidence>
<dbReference type="VEuPathDB" id="FungiDB:CNF03985"/>
<organism evidence="2 3">
    <name type="scientific">Cryptococcus deneoformans (strain JEC21 / ATCC MYA-565)</name>
    <name type="common">Cryptococcus neoformans var. neoformans serotype D</name>
    <dbReference type="NCBI Taxonomy" id="214684"/>
    <lineage>
        <taxon>Eukaryota</taxon>
        <taxon>Fungi</taxon>
        <taxon>Dikarya</taxon>
        <taxon>Basidiomycota</taxon>
        <taxon>Agaricomycotina</taxon>
        <taxon>Tremellomycetes</taxon>
        <taxon>Tremellales</taxon>
        <taxon>Cryptococcaceae</taxon>
        <taxon>Cryptococcus</taxon>
        <taxon>Cryptococcus neoformans species complex</taxon>
    </lineage>
</organism>
<name>A0A0S2M5K9_CRYD1</name>
<proteinExistence type="predicted"/>
<dbReference type="RefSeq" id="XP_024514512.1">
    <property type="nucleotide sequence ID" value="XM_024658586.1"/>
</dbReference>
<dbReference type="PaxDb" id="214684-A0A0S2M5K9"/>
<evidence type="ECO:0000313" key="3">
    <source>
        <dbReference type="Proteomes" id="UP000002149"/>
    </source>
</evidence>
<sequence length="308" mass="34409">MFRQLRRAFSHHREDSWQLPAGWEIDPSRSNTHLSSTNASRYRLSFDDRASAEIESVASVFGNACTFTDPYFDRIGDDGRAYLQDLSILYVADSSAGEFRSAVQNLVRRQLEAQWWILRRNVDEERSDAGMSRYGSVMESDVGEEQTVESMGDTLPSQIWQSTFSHDGPLSETSSGMTDEPPPPYRSQELSEDLRRSSPIYPQLQSQFENESYQRWGSTPTYHSFGYPLPIHTPHHLSIQPAQPLSPAALYESSYHSSLTDSTRSHSFVGGHPGTRHSEALAAPSSSLISHPEEGATGHGLASNLIDP</sequence>
<protein>
    <submittedName>
        <fullName evidence="2">Uncharacterized protein</fullName>
    </submittedName>
</protein>
<reference evidence="2 3" key="1">
    <citation type="journal article" date="2005" name="Science">
        <title>The genome of the basidiomycetous yeast and human pathogen Cryptococcus neoformans.</title>
        <authorList>
            <person name="Loftus B.J."/>
            <person name="Fung E."/>
            <person name="Roncaglia P."/>
            <person name="Rowley D."/>
            <person name="Amedeo P."/>
            <person name="Bruno D."/>
            <person name="Vamathevan J."/>
            <person name="Miranda M."/>
            <person name="Anderson I.J."/>
            <person name="Fraser J.A."/>
            <person name="Allen J.E."/>
            <person name="Bosdet I.E."/>
            <person name="Brent M.R."/>
            <person name="Chiu R."/>
            <person name="Doering T.L."/>
            <person name="Donlin M.J."/>
            <person name="D'Souza C.A."/>
            <person name="Fox D.S."/>
            <person name="Grinberg V."/>
            <person name="Fu J."/>
            <person name="Fukushima M."/>
            <person name="Haas B.J."/>
            <person name="Huang J.C."/>
            <person name="Janbon G."/>
            <person name="Jones S.J."/>
            <person name="Koo H.L."/>
            <person name="Krzywinski M.I."/>
            <person name="Kwon-Chung J.K."/>
            <person name="Lengeler K.B."/>
            <person name="Maiti R."/>
            <person name="Marra M.A."/>
            <person name="Marra R.E."/>
            <person name="Mathewson C.A."/>
            <person name="Mitchell T.G."/>
            <person name="Pertea M."/>
            <person name="Riggs F.R."/>
            <person name="Salzberg S.L."/>
            <person name="Schein J.E."/>
            <person name="Shvartsbeyn A."/>
            <person name="Shin H."/>
            <person name="Shumway M."/>
            <person name="Specht C.A."/>
            <person name="Suh B.B."/>
            <person name="Tenney A."/>
            <person name="Utterback T.R."/>
            <person name="Wickes B.L."/>
            <person name="Wortman J.R."/>
            <person name="Wye N.H."/>
            <person name="Kronstad J.W."/>
            <person name="Lodge J.K."/>
            <person name="Heitman J."/>
            <person name="Davis R.W."/>
            <person name="Fraser C.M."/>
            <person name="Hyman R.W."/>
        </authorList>
    </citation>
    <scope>NUCLEOTIDE SEQUENCE [LARGE SCALE GENOMIC DNA]</scope>
    <source>
        <strain evidence="3">JEC21 / ATCC MYA-565</strain>
    </source>
</reference>
<dbReference type="OrthoDB" id="2576176at2759"/>
<keyword evidence="3" id="KW-1185">Reference proteome</keyword>
<feature type="region of interest" description="Disordered" evidence="1">
    <location>
        <begin position="261"/>
        <end position="308"/>
    </location>
</feature>
<feature type="compositionally biased region" description="Polar residues" evidence="1">
    <location>
        <begin position="159"/>
        <end position="177"/>
    </location>
</feature>
<dbReference type="InParanoid" id="A0A0S2M5K9"/>